<feature type="compositionally biased region" description="Basic and acidic residues" evidence="1">
    <location>
        <begin position="70"/>
        <end position="79"/>
    </location>
</feature>
<dbReference type="EMBL" id="SEOQ01000330">
    <property type="protein sequence ID" value="TFY65564.1"/>
    <property type="molecule type" value="Genomic_DNA"/>
</dbReference>
<feature type="compositionally biased region" description="Polar residues" evidence="1">
    <location>
        <begin position="177"/>
        <end position="191"/>
    </location>
</feature>
<evidence type="ECO:0000313" key="3">
    <source>
        <dbReference type="Proteomes" id="UP000298327"/>
    </source>
</evidence>
<accession>A0A4Y9YT17</accession>
<name>A0A4Y9YT17_9AGAM</name>
<dbReference type="AlphaFoldDB" id="A0A4Y9YT17"/>
<feature type="region of interest" description="Disordered" evidence="1">
    <location>
        <begin position="1"/>
        <end position="218"/>
    </location>
</feature>
<reference evidence="2 3" key="1">
    <citation type="submission" date="2019-02" db="EMBL/GenBank/DDBJ databases">
        <title>Genome sequencing of the rare red list fungi Dentipellis fragilis.</title>
        <authorList>
            <person name="Buettner E."/>
            <person name="Kellner H."/>
        </authorList>
    </citation>
    <scope>NUCLEOTIDE SEQUENCE [LARGE SCALE GENOMIC DNA]</scope>
    <source>
        <strain evidence="2 3">DSM 105465</strain>
    </source>
</reference>
<evidence type="ECO:0000313" key="2">
    <source>
        <dbReference type="EMBL" id="TFY65564.1"/>
    </source>
</evidence>
<dbReference type="OrthoDB" id="3168445at2759"/>
<sequence>MDPASSSTARRFRMHVGLGKKKAQRQPSLRRSPSQRVAEGSARAAPAKVVERGTECGGADTARVVAASDSGRDAARTESADTDANSRPHPPVARPSQSSEKSRQQTQMKFSMDTAQSASQSGPSDVNAQRTLKPQRSKGLLGMLSSKLRSHTPSPEPNAVPRSETAPVPPPKPAGHSSATVQRRGTRSAPSQGPPLDNSFTSKARREEALRARGLLPPARIRYLSELEAEQDARLDAVVEVPPPESGPSKAREIAEMWRKGKLDHMQEEEEPAVSPKEPSSSASADVPAPPKKDV</sequence>
<feature type="region of interest" description="Disordered" evidence="1">
    <location>
        <begin position="239"/>
        <end position="295"/>
    </location>
</feature>
<feature type="compositionally biased region" description="Basic residues" evidence="1">
    <location>
        <begin position="10"/>
        <end position="24"/>
    </location>
</feature>
<feature type="compositionally biased region" description="Low complexity" evidence="1">
    <location>
        <begin position="137"/>
        <end position="147"/>
    </location>
</feature>
<comment type="caution">
    <text evidence="2">The sequence shown here is derived from an EMBL/GenBank/DDBJ whole genome shotgun (WGS) entry which is preliminary data.</text>
</comment>
<feature type="compositionally biased region" description="Polar residues" evidence="1">
    <location>
        <begin position="95"/>
        <end position="134"/>
    </location>
</feature>
<organism evidence="2 3">
    <name type="scientific">Dentipellis fragilis</name>
    <dbReference type="NCBI Taxonomy" id="205917"/>
    <lineage>
        <taxon>Eukaryota</taxon>
        <taxon>Fungi</taxon>
        <taxon>Dikarya</taxon>
        <taxon>Basidiomycota</taxon>
        <taxon>Agaricomycotina</taxon>
        <taxon>Agaricomycetes</taxon>
        <taxon>Russulales</taxon>
        <taxon>Hericiaceae</taxon>
        <taxon>Dentipellis</taxon>
    </lineage>
</organism>
<dbReference type="Proteomes" id="UP000298327">
    <property type="component" value="Unassembled WGS sequence"/>
</dbReference>
<feature type="compositionally biased region" description="Basic and acidic residues" evidence="1">
    <location>
        <begin position="250"/>
        <end position="266"/>
    </location>
</feature>
<gene>
    <name evidence="2" type="ORF">EVG20_g5524</name>
</gene>
<keyword evidence="3" id="KW-1185">Reference proteome</keyword>
<proteinExistence type="predicted"/>
<feature type="compositionally biased region" description="Low complexity" evidence="1">
    <location>
        <begin position="25"/>
        <end position="36"/>
    </location>
</feature>
<protein>
    <submittedName>
        <fullName evidence="2">Uncharacterized protein</fullName>
    </submittedName>
</protein>
<evidence type="ECO:0000256" key="1">
    <source>
        <dbReference type="SAM" id="MobiDB-lite"/>
    </source>
</evidence>